<keyword evidence="3" id="KW-0645">Protease</keyword>
<evidence type="ECO:0000256" key="1">
    <source>
        <dbReference type="SAM" id="Coils"/>
    </source>
</evidence>
<feature type="compositionally biased region" description="Low complexity" evidence="2">
    <location>
        <begin position="7"/>
        <end position="25"/>
    </location>
</feature>
<keyword evidence="4" id="KW-1185">Reference proteome</keyword>
<evidence type="ECO:0000313" key="4">
    <source>
        <dbReference type="Proteomes" id="UP000679247"/>
    </source>
</evidence>
<accession>A0ABX8FG59</accession>
<dbReference type="InterPro" id="IPR009636">
    <property type="entry name" value="SCAF"/>
</dbReference>
<keyword evidence="3" id="KW-0378">Hydrolase</keyword>
<feature type="compositionally biased region" description="Basic and acidic residues" evidence="2">
    <location>
        <begin position="188"/>
        <end position="201"/>
    </location>
</feature>
<sequence>MSEELNTQIQTEVEPVQTTEETTPAVEEAKTFTQDEVNELIAKRLEREKKKFDKFADYDEIKTKATEYEKALEEKRLAELSENERLAEIAKKHEEEKQSLAAELEKMREGVKAEKIRNEFIKVATSNQIGYLDDAFNLADLSAVTIGDDGKVVGMDEAVKALVDNKPFLVAKKQAPQIGESFNGGSEKQAEKTADQLLKDAAEKARASGRAEDLAAYAKLRRELGK</sequence>
<dbReference type="GO" id="GO:0008233">
    <property type="term" value="F:peptidase activity"/>
    <property type="evidence" value="ECO:0007669"/>
    <property type="project" value="UniProtKB-KW"/>
</dbReference>
<evidence type="ECO:0000313" key="3">
    <source>
        <dbReference type="EMBL" id="QVY62982.1"/>
    </source>
</evidence>
<dbReference type="Pfam" id="PF06810">
    <property type="entry name" value="Phage_scaffold"/>
    <property type="match status" value="1"/>
</dbReference>
<dbReference type="EMBL" id="CP071709">
    <property type="protein sequence ID" value="QVY62982.1"/>
    <property type="molecule type" value="Genomic_DNA"/>
</dbReference>
<gene>
    <name evidence="3" type="ORF">J1899_08050</name>
</gene>
<dbReference type="Proteomes" id="UP000679247">
    <property type="component" value="Chromosome"/>
</dbReference>
<feature type="region of interest" description="Disordered" evidence="2">
    <location>
        <begin position="1"/>
        <end position="25"/>
    </location>
</feature>
<proteinExistence type="predicted"/>
<dbReference type="GO" id="GO:0006508">
    <property type="term" value="P:proteolysis"/>
    <property type="evidence" value="ECO:0007669"/>
    <property type="project" value="UniProtKB-KW"/>
</dbReference>
<dbReference type="RefSeq" id="WP_214478346.1">
    <property type="nucleotide sequence ID" value="NZ_CP071709.1"/>
</dbReference>
<reference evidence="3 4" key="1">
    <citation type="submission" date="2021-03" db="EMBL/GenBank/DDBJ databases">
        <title>The first data on the complete genome of the tetrodotoxin-producing bacterium.</title>
        <authorList>
            <person name="Melnikova D.I."/>
            <person name="Nijland R."/>
            <person name="Magarlamov T.Y."/>
        </authorList>
    </citation>
    <scope>NUCLEOTIDE SEQUENCE [LARGE SCALE GENOMIC DNA]</scope>
    <source>
        <strain evidence="3 4">1839</strain>
    </source>
</reference>
<feature type="region of interest" description="Disordered" evidence="2">
    <location>
        <begin position="179"/>
        <end position="201"/>
    </location>
</feature>
<keyword evidence="1" id="KW-0175">Coiled coil</keyword>
<name>A0ABX8FG59_9BACI</name>
<feature type="coiled-coil region" evidence="1">
    <location>
        <begin position="58"/>
        <end position="110"/>
    </location>
</feature>
<evidence type="ECO:0000256" key="2">
    <source>
        <dbReference type="SAM" id="MobiDB-lite"/>
    </source>
</evidence>
<organism evidence="3 4">
    <name type="scientific">Cytobacillus gottheilii</name>
    <dbReference type="NCBI Taxonomy" id="859144"/>
    <lineage>
        <taxon>Bacteria</taxon>
        <taxon>Bacillati</taxon>
        <taxon>Bacillota</taxon>
        <taxon>Bacilli</taxon>
        <taxon>Bacillales</taxon>
        <taxon>Bacillaceae</taxon>
        <taxon>Cytobacillus</taxon>
    </lineage>
</organism>
<protein>
    <submittedName>
        <fullName evidence="3">Clp protease ClpB</fullName>
    </submittedName>
</protein>